<evidence type="ECO:0000256" key="1">
    <source>
        <dbReference type="ARBA" id="ARBA00001974"/>
    </source>
</evidence>
<evidence type="ECO:0000259" key="10">
    <source>
        <dbReference type="Pfam" id="PF02771"/>
    </source>
</evidence>
<comment type="similarity">
    <text evidence="2 7">Belongs to the acyl-CoA dehydrogenase family.</text>
</comment>
<reference evidence="11 12" key="2">
    <citation type="submission" date="2018-12" db="EMBL/GenBank/DDBJ databases">
        <title>Simiduia agarivorans gen. nov., sp. nov., a marine, agarolytic bacterium isolated from shallow coastal water from Keelung, Taiwan.</title>
        <authorList>
            <person name="Shieh W.Y."/>
        </authorList>
    </citation>
    <scope>NUCLEOTIDE SEQUENCE [LARGE SCALE GENOMIC DNA]</scope>
    <source>
        <strain evidence="11 12">GTF-13</strain>
    </source>
</reference>
<dbReference type="GO" id="GO:0003995">
    <property type="term" value="F:acyl-CoA dehydrogenase activity"/>
    <property type="evidence" value="ECO:0007669"/>
    <property type="project" value="TreeGrafter"/>
</dbReference>
<dbReference type="InterPro" id="IPR009075">
    <property type="entry name" value="AcylCo_DH/oxidase_C"/>
</dbReference>
<evidence type="ECO:0000256" key="2">
    <source>
        <dbReference type="ARBA" id="ARBA00009347"/>
    </source>
</evidence>
<dbReference type="SUPFAM" id="SSF56645">
    <property type="entry name" value="Acyl-CoA dehydrogenase NM domain-like"/>
    <property type="match status" value="1"/>
</dbReference>
<evidence type="ECO:0000256" key="5">
    <source>
        <dbReference type="ARBA" id="ARBA00022827"/>
    </source>
</evidence>
<comment type="subunit">
    <text evidence="3">Homodimer.</text>
</comment>
<dbReference type="PANTHER" id="PTHR48083">
    <property type="entry name" value="MEDIUM-CHAIN SPECIFIC ACYL-COA DEHYDROGENASE, MITOCHONDRIAL-RELATED"/>
    <property type="match status" value="1"/>
</dbReference>
<evidence type="ECO:0000256" key="6">
    <source>
        <dbReference type="ARBA" id="ARBA00023002"/>
    </source>
</evidence>
<dbReference type="GO" id="GO:0033539">
    <property type="term" value="P:fatty acid beta-oxidation using acyl-CoA dehydrogenase"/>
    <property type="evidence" value="ECO:0007669"/>
    <property type="project" value="TreeGrafter"/>
</dbReference>
<dbReference type="Gene3D" id="1.10.540.10">
    <property type="entry name" value="Acyl-CoA dehydrogenase/oxidase, N-terminal domain"/>
    <property type="match status" value="1"/>
</dbReference>
<evidence type="ECO:0000313" key="11">
    <source>
        <dbReference type="EMBL" id="RRJ83789.1"/>
    </source>
</evidence>
<dbReference type="InterPro" id="IPR013786">
    <property type="entry name" value="AcylCoA_DH/ox_N"/>
</dbReference>
<dbReference type="Gene3D" id="1.20.140.10">
    <property type="entry name" value="Butyryl-CoA Dehydrogenase, subunit A, domain 3"/>
    <property type="match status" value="1"/>
</dbReference>
<organism evidence="11 12">
    <name type="scientific">Aestuariirhabdus litorea</name>
    <dbReference type="NCBI Taxonomy" id="2528527"/>
    <lineage>
        <taxon>Bacteria</taxon>
        <taxon>Pseudomonadati</taxon>
        <taxon>Pseudomonadota</taxon>
        <taxon>Gammaproteobacteria</taxon>
        <taxon>Oceanospirillales</taxon>
        <taxon>Aestuariirhabdaceae</taxon>
        <taxon>Aestuariirhabdus</taxon>
    </lineage>
</organism>
<evidence type="ECO:0000256" key="4">
    <source>
        <dbReference type="ARBA" id="ARBA00022630"/>
    </source>
</evidence>
<protein>
    <submittedName>
        <fullName evidence="11">Acyl-CoA dehydrogenase</fullName>
    </submittedName>
</protein>
<gene>
    <name evidence="11" type="ORF">D0544_01315</name>
</gene>
<evidence type="ECO:0000259" key="8">
    <source>
        <dbReference type="Pfam" id="PF00441"/>
    </source>
</evidence>
<dbReference type="InterPro" id="IPR050741">
    <property type="entry name" value="Acyl-CoA_dehydrogenase"/>
</dbReference>
<evidence type="ECO:0000259" key="9">
    <source>
        <dbReference type="Pfam" id="PF02770"/>
    </source>
</evidence>
<dbReference type="PANTHER" id="PTHR48083:SF13">
    <property type="entry name" value="ACYL-COA DEHYDROGENASE FAMILY MEMBER 11"/>
    <property type="match status" value="1"/>
</dbReference>
<dbReference type="InterPro" id="IPR037069">
    <property type="entry name" value="AcylCoA_DH/ox_N_sf"/>
</dbReference>
<dbReference type="SUPFAM" id="SSF47203">
    <property type="entry name" value="Acyl-CoA dehydrogenase C-terminal domain-like"/>
    <property type="match status" value="1"/>
</dbReference>
<comment type="caution">
    <text evidence="11">The sequence shown here is derived from an EMBL/GenBank/DDBJ whole genome shotgun (WGS) entry which is preliminary data.</text>
</comment>
<feature type="domain" description="Acyl-CoA oxidase/dehydrogenase middle" evidence="9">
    <location>
        <begin position="134"/>
        <end position="236"/>
    </location>
</feature>
<dbReference type="Gene3D" id="2.40.110.10">
    <property type="entry name" value="Butyryl-CoA Dehydrogenase, subunit A, domain 2"/>
    <property type="match status" value="1"/>
</dbReference>
<dbReference type="GO" id="GO:0050660">
    <property type="term" value="F:flavin adenine dinucleotide binding"/>
    <property type="evidence" value="ECO:0007669"/>
    <property type="project" value="InterPro"/>
</dbReference>
<keyword evidence="6 7" id="KW-0560">Oxidoreductase</keyword>
<accession>A0A3P3VQC3</accession>
<dbReference type="InterPro" id="IPR006091">
    <property type="entry name" value="Acyl-CoA_Oxase/DH_mid-dom"/>
</dbReference>
<evidence type="ECO:0000313" key="12">
    <source>
        <dbReference type="Proteomes" id="UP000280792"/>
    </source>
</evidence>
<dbReference type="RefSeq" id="WP_125014096.1">
    <property type="nucleotide sequence ID" value="NZ_QWEZ01000001.1"/>
</dbReference>
<dbReference type="Pfam" id="PF02770">
    <property type="entry name" value="Acyl-CoA_dh_M"/>
    <property type="match status" value="1"/>
</dbReference>
<dbReference type="InterPro" id="IPR036250">
    <property type="entry name" value="AcylCo_DH-like_C"/>
</dbReference>
<name>A0A3P3VQC3_9GAMM</name>
<dbReference type="Pfam" id="PF02771">
    <property type="entry name" value="Acyl-CoA_dh_N"/>
    <property type="match status" value="1"/>
</dbReference>
<dbReference type="Proteomes" id="UP000280792">
    <property type="component" value="Unassembled WGS sequence"/>
</dbReference>
<keyword evidence="12" id="KW-1185">Reference proteome</keyword>
<evidence type="ECO:0000256" key="7">
    <source>
        <dbReference type="RuleBase" id="RU362125"/>
    </source>
</evidence>
<proteinExistence type="inferred from homology"/>
<dbReference type="InterPro" id="IPR009100">
    <property type="entry name" value="AcylCoA_DH/oxidase_NM_dom_sf"/>
</dbReference>
<feature type="domain" description="Acyl-CoA dehydrogenase/oxidase C-terminal" evidence="8">
    <location>
        <begin position="248"/>
        <end position="398"/>
    </location>
</feature>
<dbReference type="AlphaFoldDB" id="A0A3P3VQC3"/>
<dbReference type="InterPro" id="IPR046373">
    <property type="entry name" value="Acyl-CoA_Oxase/DH_mid-dom_sf"/>
</dbReference>
<dbReference type="FunFam" id="2.40.110.10:FF:000002">
    <property type="entry name" value="Acyl-CoA dehydrogenase fadE12"/>
    <property type="match status" value="1"/>
</dbReference>
<dbReference type="GO" id="GO:0005737">
    <property type="term" value="C:cytoplasm"/>
    <property type="evidence" value="ECO:0007669"/>
    <property type="project" value="TreeGrafter"/>
</dbReference>
<keyword evidence="5 7" id="KW-0274">FAD</keyword>
<reference evidence="11 12" key="1">
    <citation type="submission" date="2018-08" db="EMBL/GenBank/DDBJ databases">
        <authorList>
            <person name="Khan S.A."/>
        </authorList>
    </citation>
    <scope>NUCLEOTIDE SEQUENCE [LARGE SCALE GENOMIC DNA]</scope>
    <source>
        <strain evidence="11 12">GTF-13</strain>
    </source>
</reference>
<evidence type="ECO:0000256" key="3">
    <source>
        <dbReference type="ARBA" id="ARBA00011738"/>
    </source>
</evidence>
<comment type="cofactor">
    <cofactor evidence="1 7">
        <name>FAD</name>
        <dbReference type="ChEBI" id="CHEBI:57692"/>
    </cofactor>
</comment>
<dbReference type="EMBL" id="QWEZ01000001">
    <property type="protein sequence ID" value="RRJ83789.1"/>
    <property type="molecule type" value="Genomic_DNA"/>
</dbReference>
<dbReference type="Pfam" id="PF00441">
    <property type="entry name" value="Acyl-CoA_dh_1"/>
    <property type="match status" value="1"/>
</dbReference>
<feature type="domain" description="Acyl-CoA dehydrogenase/oxidase N-terminal" evidence="10">
    <location>
        <begin position="11"/>
        <end position="130"/>
    </location>
</feature>
<sequence length="405" mass="45475">MNFEYSDKVNDLLARVNGFLDQHLYPIEAQLLETIDTQPDRWAIPPEIEALKAKAKAAGLWNLFLPEFEDYGYGLTNLEYAPLAEVMGRTRFGSEVFNCSAPDTGNMEVLARYGNEEQKERWLKPLLNGEIRSAFAMTEPEVASCDATNIETRITRDGDEYVINGRKWYISGACDPRCKILIVMGKTDPDNANRYIQQSQILVPIDTDGVTIVRPMKVFGNDDAPEGHAEIRFDNVRVPASNILLGEGRGFEIAQGRLGPGRIHHCMRLIGAAQRALEMMCVRAENRIAFGRPLIKQGSVREDIANSVCEIEQARLLTLKAADMMDRQGNKAAREMIAMIKVVAPRMACQVIDRAMQLHGAAGLSQDFRLAELYMYARTVRLADGPDQVHMMQLGRDLARRWNGQ</sequence>
<keyword evidence="4 7" id="KW-0285">Flavoprotein</keyword>